<dbReference type="PANTHER" id="PTHR32089:SF112">
    <property type="entry name" value="LYSOZYME-LIKE PROTEIN-RELATED"/>
    <property type="match status" value="1"/>
</dbReference>
<dbReference type="PROSITE" id="PS50111">
    <property type="entry name" value="CHEMOTAXIS_TRANSDUC_2"/>
    <property type="match status" value="1"/>
</dbReference>
<dbReference type="GO" id="GO:0006935">
    <property type="term" value="P:chemotaxis"/>
    <property type="evidence" value="ECO:0007669"/>
    <property type="project" value="InterPro"/>
</dbReference>
<dbReference type="PROSITE" id="PS50192">
    <property type="entry name" value="T_SNARE"/>
    <property type="match status" value="1"/>
</dbReference>
<evidence type="ECO:0000313" key="10">
    <source>
        <dbReference type="Proteomes" id="UP000283458"/>
    </source>
</evidence>
<evidence type="ECO:0000256" key="4">
    <source>
        <dbReference type="ARBA" id="ARBA00029447"/>
    </source>
</evidence>
<dbReference type="SMART" id="SM00283">
    <property type="entry name" value="MA"/>
    <property type="match status" value="1"/>
</dbReference>
<dbReference type="GO" id="GO:0005886">
    <property type="term" value="C:plasma membrane"/>
    <property type="evidence" value="ECO:0007669"/>
    <property type="project" value="UniProtKB-SubCell"/>
</dbReference>
<evidence type="ECO:0000259" key="6">
    <source>
        <dbReference type="PROSITE" id="PS50111"/>
    </source>
</evidence>
<dbReference type="PROSITE" id="PS50885">
    <property type="entry name" value="HAMP"/>
    <property type="match status" value="1"/>
</dbReference>
<dbReference type="Pfam" id="PF00015">
    <property type="entry name" value="MCPsignal"/>
    <property type="match status" value="1"/>
</dbReference>
<dbReference type="OrthoDB" id="7345856at2"/>
<comment type="similarity">
    <text evidence="4">Belongs to the methyl-accepting chemotaxis (MCP) protein family.</text>
</comment>
<keyword evidence="2" id="KW-1003">Cell membrane</keyword>
<dbReference type="InterPro" id="IPR004089">
    <property type="entry name" value="MCPsignal_dom"/>
</dbReference>
<feature type="domain" description="HAMP" evidence="8">
    <location>
        <begin position="209"/>
        <end position="262"/>
    </location>
</feature>
<dbReference type="InterPro" id="IPR000727">
    <property type="entry name" value="T_SNARE_dom"/>
</dbReference>
<keyword evidence="2" id="KW-0472">Membrane</keyword>
<sequence length="559" mass="58839">MFSNLRIGARLAIGFGLIVALAIALGLVAETSAERLSDLTAKLYRHPFAVTNALANAKTEIIAMHRSMKDVALAKSQADIDKAAADVNAREKAAYQHFDMVSERFLGDKSDVEAARKAFADWKPIRDEVIRLMSAGKPDEAAAITKDKGARQVAEADSRLQKLSDFSHNKATSFMQNAQAVSDQVEATIYGSLFALVLLSAAIAVVITRSISHPVNAMTGVMGALSRNELTVAIPYAERGDEVGLMAKSVAHFKDQLIRVHTLEAEQEERQRQARADHLASMRQLADSFESSVGKVVQTVTSASTELQAAASQMASTADHTSHQATIVAASAQEASSNVQTVASATEELSASISEITGQVQRSQSVATRARDEAASTTRHIRALSDNVSKIGEIVNLINAIASQTNLLALNATIEAARAGEAGKGFAVVASEVKGLASQTAKATEEISSQISAVQDGTNHAVHAIDSISKVIGEMGDISASVAGAVQQQMSATAEIARNVEQAAVGTNDVSANIAAVEHAARDTGAAATQISGSSSDLSKQAEYLHEEVARFLATVRQG</sequence>
<gene>
    <name evidence="9" type="ORF">D3877_18920</name>
</gene>
<dbReference type="InterPro" id="IPR024478">
    <property type="entry name" value="HlyB_4HB_MCP"/>
</dbReference>
<dbReference type="Gene3D" id="1.10.287.950">
    <property type="entry name" value="Methyl-accepting chemotaxis protein"/>
    <property type="match status" value="1"/>
</dbReference>
<dbReference type="InterPro" id="IPR004090">
    <property type="entry name" value="Chemotax_Me-accpt_rcpt"/>
</dbReference>
<dbReference type="PRINTS" id="PR00260">
    <property type="entry name" value="CHEMTRNSDUCR"/>
</dbReference>
<evidence type="ECO:0000259" key="8">
    <source>
        <dbReference type="PROSITE" id="PS50885"/>
    </source>
</evidence>
<evidence type="ECO:0000313" key="9">
    <source>
        <dbReference type="EMBL" id="RJF82135.1"/>
    </source>
</evidence>
<dbReference type="RefSeq" id="WP_119832214.1">
    <property type="nucleotide sequence ID" value="NZ_QYUL01000002.1"/>
</dbReference>
<comment type="caution">
    <text evidence="9">The sequence shown here is derived from an EMBL/GenBank/DDBJ whole genome shotgun (WGS) entry which is preliminary data.</text>
</comment>
<dbReference type="GO" id="GO:0004888">
    <property type="term" value="F:transmembrane signaling receptor activity"/>
    <property type="evidence" value="ECO:0007669"/>
    <property type="project" value="InterPro"/>
</dbReference>
<evidence type="ECO:0000259" key="7">
    <source>
        <dbReference type="PROSITE" id="PS50192"/>
    </source>
</evidence>
<evidence type="ECO:0000256" key="3">
    <source>
        <dbReference type="ARBA" id="ARBA00023224"/>
    </source>
</evidence>
<dbReference type="EMBL" id="QYUL01000002">
    <property type="protein sequence ID" value="RJF82135.1"/>
    <property type="molecule type" value="Genomic_DNA"/>
</dbReference>
<keyword evidence="10" id="KW-1185">Reference proteome</keyword>
<dbReference type="Pfam" id="PF12729">
    <property type="entry name" value="4HB_MCP_1"/>
    <property type="match status" value="1"/>
</dbReference>
<accession>A0A418VYE3</accession>
<name>A0A418VYE3_9PROT</name>
<keyword evidence="3 5" id="KW-0807">Transducer</keyword>
<keyword evidence="2" id="KW-0997">Cell inner membrane</keyword>
<reference evidence="9 10" key="1">
    <citation type="submission" date="2018-09" db="EMBL/GenBank/DDBJ databases">
        <authorList>
            <person name="Zhu H."/>
        </authorList>
    </citation>
    <scope>NUCLEOTIDE SEQUENCE [LARGE SCALE GENOMIC DNA]</scope>
    <source>
        <strain evidence="9 10">K2W22B-5</strain>
    </source>
</reference>
<dbReference type="Pfam" id="PF00672">
    <property type="entry name" value="HAMP"/>
    <property type="match status" value="1"/>
</dbReference>
<dbReference type="InterPro" id="IPR003660">
    <property type="entry name" value="HAMP_dom"/>
</dbReference>
<dbReference type="AlphaFoldDB" id="A0A418VYE3"/>
<comment type="subcellular location">
    <subcellularLocation>
        <location evidence="1">Cell inner membrane</location>
        <topology evidence="1">Multi-pass membrane protein</topology>
    </subcellularLocation>
</comment>
<protein>
    <submittedName>
        <fullName evidence="9">Methyl-accepting chemotaxis protein</fullName>
    </submittedName>
</protein>
<evidence type="ECO:0000256" key="2">
    <source>
        <dbReference type="ARBA" id="ARBA00022519"/>
    </source>
</evidence>
<feature type="domain" description="Methyl-accepting transducer" evidence="6">
    <location>
        <begin position="303"/>
        <end position="539"/>
    </location>
</feature>
<evidence type="ECO:0000256" key="1">
    <source>
        <dbReference type="ARBA" id="ARBA00004429"/>
    </source>
</evidence>
<dbReference type="PANTHER" id="PTHR32089">
    <property type="entry name" value="METHYL-ACCEPTING CHEMOTAXIS PROTEIN MCPB"/>
    <property type="match status" value="1"/>
</dbReference>
<dbReference type="SMART" id="SM00304">
    <property type="entry name" value="HAMP"/>
    <property type="match status" value="1"/>
</dbReference>
<organism evidence="9 10">
    <name type="scientific">Azospirillum cavernae</name>
    <dbReference type="NCBI Taxonomy" id="2320860"/>
    <lineage>
        <taxon>Bacteria</taxon>
        <taxon>Pseudomonadati</taxon>
        <taxon>Pseudomonadota</taxon>
        <taxon>Alphaproteobacteria</taxon>
        <taxon>Rhodospirillales</taxon>
        <taxon>Azospirillaceae</taxon>
        <taxon>Azospirillum</taxon>
    </lineage>
</organism>
<feature type="domain" description="T-SNARE coiled-coil homology" evidence="7">
    <location>
        <begin position="465"/>
        <end position="517"/>
    </location>
</feature>
<dbReference type="Gene3D" id="6.10.340.10">
    <property type="match status" value="1"/>
</dbReference>
<dbReference type="GO" id="GO:0007165">
    <property type="term" value="P:signal transduction"/>
    <property type="evidence" value="ECO:0007669"/>
    <property type="project" value="UniProtKB-KW"/>
</dbReference>
<proteinExistence type="inferred from homology"/>
<evidence type="ECO:0000256" key="5">
    <source>
        <dbReference type="PROSITE-ProRule" id="PRU00284"/>
    </source>
</evidence>
<dbReference type="SUPFAM" id="SSF58104">
    <property type="entry name" value="Methyl-accepting chemotaxis protein (MCP) signaling domain"/>
    <property type="match status" value="1"/>
</dbReference>
<dbReference type="Proteomes" id="UP000283458">
    <property type="component" value="Unassembled WGS sequence"/>
</dbReference>